<accession>A0ABQ0G3B3</accession>
<dbReference type="GeneID" id="98173182"/>
<name>A0ABQ0G3B3_9PEZI</name>
<evidence type="ECO:0000256" key="2">
    <source>
        <dbReference type="SAM" id="SignalP"/>
    </source>
</evidence>
<evidence type="ECO:0000313" key="3">
    <source>
        <dbReference type="EMBL" id="GAB1312227.1"/>
    </source>
</evidence>
<feature type="signal peptide" evidence="2">
    <location>
        <begin position="1"/>
        <end position="17"/>
    </location>
</feature>
<feature type="compositionally biased region" description="Basic and acidic residues" evidence="1">
    <location>
        <begin position="123"/>
        <end position="132"/>
    </location>
</feature>
<reference evidence="3 4" key="1">
    <citation type="submission" date="2024-09" db="EMBL/GenBank/DDBJ databases">
        <title>Itraconazole resistance in Madurella fahalii resulting from another homologue of gene encoding cytochrome P450 14-alpha sterol demethylase (CYP51).</title>
        <authorList>
            <person name="Yoshioka I."/>
            <person name="Fahal A.H."/>
            <person name="Kaneko S."/>
            <person name="Yaguchi T."/>
        </authorList>
    </citation>
    <scope>NUCLEOTIDE SEQUENCE [LARGE SCALE GENOMIC DNA]</scope>
    <source>
        <strain evidence="3 4">IFM 68171</strain>
    </source>
</reference>
<dbReference type="Proteomes" id="UP001628179">
    <property type="component" value="Unassembled WGS sequence"/>
</dbReference>
<gene>
    <name evidence="3" type="ORF">MFIFM68171_02437</name>
</gene>
<dbReference type="InterPro" id="IPR018247">
    <property type="entry name" value="EF_Hand_1_Ca_BS"/>
</dbReference>
<dbReference type="EMBL" id="BAAFSV010000001">
    <property type="protein sequence ID" value="GAB1312227.1"/>
    <property type="molecule type" value="Genomic_DNA"/>
</dbReference>
<protein>
    <submittedName>
        <fullName evidence="3">Extracellular membrane protein CFEM domain-containing protein</fullName>
    </submittedName>
</protein>
<feature type="compositionally biased region" description="Basic and acidic residues" evidence="1">
    <location>
        <begin position="139"/>
        <end position="150"/>
    </location>
</feature>
<proteinExistence type="predicted"/>
<evidence type="ECO:0000256" key="1">
    <source>
        <dbReference type="SAM" id="MobiDB-lite"/>
    </source>
</evidence>
<dbReference type="RefSeq" id="XP_070913960.1">
    <property type="nucleotide sequence ID" value="XM_071057859.1"/>
</dbReference>
<keyword evidence="2" id="KW-0732">Signal</keyword>
<sequence>MKTSVVAAVLTPAVAHAQWWGGAPDCAQGCFSSLWDSASTWPAPTSYCQATQAASVHGCIESACSATPTAVTSYSSLSSSLCAQWSSCSANGATGVYTISAPAFTGEWGPGKYGGPGGPGGRWRGDRDHDHDGDDDNDDYYHRGYDHDGDGDVDQDDYDEWTRTWTGGVYTVTGCEWNGNPWAGGPGGWGPGGRNGGSPWGPWGRDWTWSTVTKTITQVLTLDIDDGTTTLSTSVGIATVAEAASGTYTTTSLITNQQAQTNPTPTGGSNPQEAAAAGRADEMLAVKVMGGLLAGGLAVVGLL</sequence>
<dbReference type="PROSITE" id="PS00018">
    <property type="entry name" value="EF_HAND_1"/>
    <property type="match status" value="1"/>
</dbReference>
<feature type="chain" id="PRO_5045943630" evidence="2">
    <location>
        <begin position="18"/>
        <end position="303"/>
    </location>
</feature>
<comment type="caution">
    <text evidence="3">The sequence shown here is derived from an EMBL/GenBank/DDBJ whole genome shotgun (WGS) entry which is preliminary data.</text>
</comment>
<feature type="region of interest" description="Disordered" evidence="1">
    <location>
        <begin position="108"/>
        <end position="153"/>
    </location>
</feature>
<keyword evidence="4" id="KW-1185">Reference proteome</keyword>
<evidence type="ECO:0000313" key="4">
    <source>
        <dbReference type="Proteomes" id="UP001628179"/>
    </source>
</evidence>
<feature type="compositionally biased region" description="Gly residues" evidence="1">
    <location>
        <begin position="108"/>
        <end position="122"/>
    </location>
</feature>
<organism evidence="3 4">
    <name type="scientific">Madurella fahalii</name>
    <dbReference type="NCBI Taxonomy" id="1157608"/>
    <lineage>
        <taxon>Eukaryota</taxon>
        <taxon>Fungi</taxon>
        <taxon>Dikarya</taxon>
        <taxon>Ascomycota</taxon>
        <taxon>Pezizomycotina</taxon>
        <taxon>Sordariomycetes</taxon>
        <taxon>Sordariomycetidae</taxon>
        <taxon>Sordariales</taxon>
        <taxon>Sordariales incertae sedis</taxon>
        <taxon>Madurella</taxon>
    </lineage>
</organism>